<protein>
    <submittedName>
        <fullName evidence="2">PilZ domain-containing protein</fullName>
    </submittedName>
</protein>
<proteinExistence type="predicted"/>
<organism evidence="2 3">
    <name type="scientific">Desulfopila aestuarii DSM 18488</name>
    <dbReference type="NCBI Taxonomy" id="1121416"/>
    <lineage>
        <taxon>Bacteria</taxon>
        <taxon>Pseudomonadati</taxon>
        <taxon>Thermodesulfobacteriota</taxon>
        <taxon>Desulfobulbia</taxon>
        <taxon>Desulfobulbales</taxon>
        <taxon>Desulfocapsaceae</taxon>
        <taxon>Desulfopila</taxon>
    </lineage>
</organism>
<dbReference type="EMBL" id="FRFE01000001">
    <property type="protein sequence ID" value="SHO43045.1"/>
    <property type="molecule type" value="Genomic_DNA"/>
</dbReference>
<reference evidence="2 3" key="1">
    <citation type="submission" date="2016-12" db="EMBL/GenBank/DDBJ databases">
        <authorList>
            <person name="Song W.-J."/>
            <person name="Kurnit D.M."/>
        </authorList>
    </citation>
    <scope>NUCLEOTIDE SEQUENCE [LARGE SCALE GENOMIC DNA]</scope>
    <source>
        <strain evidence="2 3">DSM 18488</strain>
    </source>
</reference>
<dbReference type="InterPro" id="IPR009875">
    <property type="entry name" value="PilZ_domain"/>
</dbReference>
<dbReference type="Gene3D" id="2.40.10.220">
    <property type="entry name" value="predicted glycosyltransferase like domains"/>
    <property type="match status" value="1"/>
</dbReference>
<dbReference type="AlphaFoldDB" id="A0A1M7XWC8"/>
<gene>
    <name evidence="2" type="ORF">SAMN02745220_00267</name>
</gene>
<evidence type="ECO:0000313" key="2">
    <source>
        <dbReference type="EMBL" id="SHO43045.1"/>
    </source>
</evidence>
<dbReference type="Pfam" id="PF07238">
    <property type="entry name" value="PilZ"/>
    <property type="match status" value="1"/>
</dbReference>
<accession>A0A1M7XWC8</accession>
<dbReference type="OrthoDB" id="5431800at2"/>
<name>A0A1M7XWC8_9BACT</name>
<keyword evidence="3" id="KW-1185">Reference proteome</keyword>
<sequence length="124" mass="13748">MANEKRIQQRFTLNLQAKMTYSFDDSSNGEYISTVAANISCGGAFLETDQQLPLASRVNLEFLLAIEDLKKLKVVASVDILRKLAKGKQVWVQATGVVIRQEPNGVAVIFDQNYQLSPMQPGSE</sequence>
<dbReference type="SUPFAM" id="SSF141371">
    <property type="entry name" value="PilZ domain-like"/>
    <property type="match status" value="1"/>
</dbReference>
<evidence type="ECO:0000259" key="1">
    <source>
        <dbReference type="Pfam" id="PF07238"/>
    </source>
</evidence>
<dbReference type="Proteomes" id="UP000184603">
    <property type="component" value="Unassembled WGS sequence"/>
</dbReference>
<evidence type="ECO:0000313" key="3">
    <source>
        <dbReference type="Proteomes" id="UP000184603"/>
    </source>
</evidence>
<dbReference type="GO" id="GO:0035438">
    <property type="term" value="F:cyclic-di-GMP binding"/>
    <property type="evidence" value="ECO:0007669"/>
    <property type="project" value="InterPro"/>
</dbReference>
<dbReference type="RefSeq" id="WP_073611620.1">
    <property type="nucleotide sequence ID" value="NZ_FRFE01000001.1"/>
</dbReference>
<feature type="domain" description="PilZ" evidence="1">
    <location>
        <begin position="6"/>
        <end position="104"/>
    </location>
</feature>